<accession>A0A2I0L6U1</accession>
<dbReference type="Proteomes" id="UP000233551">
    <property type="component" value="Unassembled WGS sequence"/>
</dbReference>
<proteinExistence type="predicted"/>
<evidence type="ECO:0000256" key="1">
    <source>
        <dbReference type="SAM" id="MobiDB-lite"/>
    </source>
</evidence>
<name>A0A2I0L6U1_PUNGR</name>
<feature type="region of interest" description="Disordered" evidence="1">
    <location>
        <begin position="46"/>
        <end position="86"/>
    </location>
</feature>
<feature type="compositionally biased region" description="Polar residues" evidence="1">
    <location>
        <begin position="56"/>
        <end position="79"/>
    </location>
</feature>
<sequence length="86" mass="9479">MNAFEFCFVGHFYWTDILFPIFAKVRAGTFSLLVLGFPRLPRDTEGDAVVSLSDGEGSNSDSDQGLPSPERNMNSSTLPESEDESE</sequence>
<comment type="caution">
    <text evidence="2">The sequence shown here is derived from an EMBL/GenBank/DDBJ whole genome shotgun (WGS) entry which is preliminary data.</text>
</comment>
<dbReference type="AlphaFoldDB" id="A0A2I0L6U1"/>
<organism evidence="2 3">
    <name type="scientific">Punica granatum</name>
    <name type="common">Pomegranate</name>
    <dbReference type="NCBI Taxonomy" id="22663"/>
    <lineage>
        <taxon>Eukaryota</taxon>
        <taxon>Viridiplantae</taxon>
        <taxon>Streptophyta</taxon>
        <taxon>Embryophyta</taxon>
        <taxon>Tracheophyta</taxon>
        <taxon>Spermatophyta</taxon>
        <taxon>Magnoliopsida</taxon>
        <taxon>eudicotyledons</taxon>
        <taxon>Gunneridae</taxon>
        <taxon>Pentapetalae</taxon>
        <taxon>rosids</taxon>
        <taxon>malvids</taxon>
        <taxon>Myrtales</taxon>
        <taxon>Lythraceae</taxon>
        <taxon>Punica</taxon>
    </lineage>
</organism>
<keyword evidence="3" id="KW-1185">Reference proteome</keyword>
<gene>
    <name evidence="2" type="ORF">CRG98_003272</name>
</gene>
<evidence type="ECO:0000313" key="2">
    <source>
        <dbReference type="EMBL" id="PKI76350.1"/>
    </source>
</evidence>
<reference evidence="2 3" key="1">
    <citation type="submission" date="2017-11" db="EMBL/GenBank/DDBJ databases">
        <title>De-novo sequencing of pomegranate (Punica granatum L.) genome.</title>
        <authorList>
            <person name="Akparov Z."/>
            <person name="Amiraslanov A."/>
            <person name="Hajiyeva S."/>
            <person name="Abbasov M."/>
            <person name="Kaur K."/>
            <person name="Hamwieh A."/>
            <person name="Solovyev V."/>
            <person name="Salamov A."/>
            <person name="Braich B."/>
            <person name="Kosarev P."/>
            <person name="Mahmoud A."/>
            <person name="Hajiyev E."/>
            <person name="Babayeva S."/>
            <person name="Izzatullayeva V."/>
            <person name="Mammadov A."/>
            <person name="Mammadov A."/>
            <person name="Sharifova S."/>
            <person name="Ojaghi J."/>
            <person name="Eynullazada K."/>
            <person name="Bayramov B."/>
            <person name="Abdulazimova A."/>
            <person name="Shahmuradov I."/>
        </authorList>
    </citation>
    <scope>NUCLEOTIDE SEQUENCE [LARGE SCALE GENOMIC DNA]</scope>
    <source>
        <strain evidence="3">cv. AG2017</strain>
        <tissue evidence="2">Leaf</tissue>
    </source>
</reference>
<protein>
    <submittedName>
        <fullName evidence="2">Uncharacterized protein</fullName>
    </submittedName>
</protein>
<dbReference type="EMBL" id="PGOL01000123">
    <property type="protein sequence ID" value="PKI76350.1"/>
    <property type="molecule type" value="Genomic_DNA"/>
</dbReference>
<evidence type="ECO:0000313" key="3">
    <source>
        <dbReference type="Proteomes" id="UP000233551"/>
    </source>
</evidence>